<comment type="caution">
    <text evidence="3">The sequence shown here is derived from an EMBL/GenBank/DDBJ whole genome shotgun (WGS) entry which is preliminary data.</text>
</comment>
<accession>A0AAD5ZD02</accession>
<protein>
    <recommendedName>
        <fullName evidence="5">F-box domain-containing protein</fullName>
    </recommendedName>
</protein>
<dbReference type="SUPFAM" id="SSF50965">
    <property type="entry name" value="Galactose oxidase, central domain"/>
    <property type="match status" value="1"/>
</dbReference>
<sequence length="354" mass="41131">MDWAELNHDLLRQIAKKVTDLSDFVRFRAVCKQWRSAVHPSDLPPQLPYFIQCIGSSNSSFDFQFRPLSFDKTYKLTVQISSSPEDWIFLFGSFTGFVLLLSWSPVSGLILNPLTGFQATIPVKNEDWFVPLYFGPSCIHEPNLIENGIDLVGYLNESLVPKVILWRYTESKWRKITEICYGHKECVVSYSSGRVYIFSDETRNIRVVDFNNGNTVSLLPEVPSESSDQHYCIVEACRDLIVVWSFLAKQNLYPPELDYKYELYQLKDSGTYPSWTKVNDIGDRMLFYDNQCKWHCLKASDFEGCEGNCIYTITSSTMNHFVNCYSVTMERTTQLHWFCDYYKNTGTWFFPSLC</sequence>
<dbReference type="InterPro" id="IPR011043">
    <property type="entry name" value="Gal_Oxase/kelch_b-propeller"/>
</dbReference>
<dbReference type="SUPFAM" id="SSF81383">
    <property type="entry name" value="F-box domain"/>
    <property type="match status" value="1"/>
</dbReference>
<organism evidence="3 4">
    <name type="scientific">Rhynchospora tenuis</name>
    <dbReference type="NCBI Taxonomy" id="198213"/>
    <lineage>
        <taxon>Eukaryota</taxon>
        <taxon>Viridiplantae</taxon>
        <taxon>Streptophyta</taxon>
        <taxon>Embryophyta</taxon>
        <taxon>Tracheophyta</taxon>
        <taxon>Spermatophyta</taxon>
        <taxon>Magnoliopsida</taxon>
        <taxon>Liliopsida</taxon>
        <taxon>Poales</taxon>
        <taxon>Cyperaceae</taxon>
        <taxon>Cyperoideae</taxon>
        <taxon>Rhynchosporeae</taxon>
        <taxon>Rhynchospora</taxon>
    </lineage>
</organism>
<evidence type="ECO:0000259" key="1">
    <source>
        <dbReference type="Pfam" id="PF00646"/>
    </source>
</evidence>
<dbReference type="AlphaFoldDB" id="A0AAD5ZD02"/>
<evidence type="ECO:0008006" key="5">
    <source>
        <dbReference type="Google" id="ProtNLM"/>
    </source>
</evidence>
<dbReference type="PANTHER" id="PTHR33110">
    <property type="entry name" value="F-BOX/KELCH-REPEAT PROTEIN-RELATED"/>
    <property type="match status" value="1"/>
</dbReference>
<evidence type="ECO:0000313" key="3">
    <source>
        <dbReference type="EMBL" id="KAJ3691115.1"/>
    </source>
</evidence>
<evidence type="ECO:0000313" key="4">
    <source>
        <dbReference type="Proteomes" id="UP001210211"/>
    </source>
</evidence>
<dbReference type="Proteomes" id="UP001210211">
    <property type="component" value="Unassembled WGS sequence"/>
</dbReference>
<dbReference type="Gene3D" id="1.20.1280.50">
    <property type="match status" value="1"/>
</dbReference>
<reference evidence="3 4" key="1">
    <citation type="journal article" date="2022" name="Cell">
        <title>Repeat-based holocentromeres influence genome architecture and karyotype evolution.</title>
        <authorList>
            <person name="Hofstatter P.G."/>
            <person name="Thangavel G."/>
            <person name="Lux T."/>
            <person name="Neumann P."/>
            <person name="Vondrak T."/>
            <person name="Novak P."/>
            <person name="Zhang M."/>
            <person name="Costa L."/>
            <person name="Castellani M."/>
            <person name="Scott A."/>
            <person name="Toegelov H."/>
            <person name="Fuchs J."/>
            <person name="Mata-Sucre Y."/>
            <person name="Dias Y."/>
            <person name="Vanzela A.L.L."/>
            <person name="Huettel B."/>
            <person name="Almeida C.C.S."/>
            <person name="Simkova H."/>
            <person name="Souza G."/>
            <person name="Pedrosa-Harand A."/>
            <person name="Macas J."/>
            <person name="Mayer K.F.X."/>
            <person name="Houben A."/>
            <person name="Marques A."/>
        </authorList>
    </citation>
    <scope>NUCLEOTIDE SEQUENCE [LARGE SCALE GENOMIC DNA]</scope>
    <source>
        <strain evidence="3">RhyTen1mFocal</strain>
    </source>
</reference>
<proteinExistence type="predicted"/>
<feature type="domain" description="F-box" evidence="1">
    <location>
        <begin position="3"/>
        <end position="39"/>
    </location>
</feature>
<feature type="domain" description="KIB1-4 beta-propeller" evidence="2">
    <location>
        <begin position="88"/>
        <end position="313"/>
    </location>
</feature>
<dbReference type="PANTHER" id="PTHR33110:SF134">
    <property type="entry name" value="OS09G0565350 PROTEIN"/>
    <property type="match status" value="1"/>
</dbReference>
<dbReference type="Pfam" id="PF00646">
    <property type="entry name" value="F-box"/>
    <property type="match status" value="1"/>
</dbReference>
<dbReference type="InterPro" id="IPR001810">
    <property type="entry name" value="F-box_dom"/>
</dbReference>
<name>A0AAD5ZD02_9POAL</name>
<evidence type="ECO:0000259" key="2">
    <source>
        <dbReference type="Pfam" id="PF03478"/>
    </source>
</evidence>
<dbReference type="Pfam" id="PF03478">
    <property type="entry name" value="Beta-prop_KIB1-4"/>
    <property type="match status" value="1"/>
</dbReference>
<keyword evidence="4" id="KW-1185">Reference proteome</keyword>
<dbReference type="InterPro" id="IPR005174">
    <property type="entry name" value="KIB1-4_b-propeller"/>
</dbReference>
<gene>
    <name evidence="3" type="ORF">LUZ61_020279</name>
</gene>
<dbReference type="EMBL" id="JAMRDG010000002">
    <property type="protein sequence ID" value="KAJ3691115.1"/>
    <property type="molecule type" value="Genomic_DNA"/>
</dbReference>
<dbReference type="InterPro" id="IPR036047">
    <property type="entry name" value="F-box-like_dom_sf"/>
</dbReference>